<dbReference type="InterPro" id="IPR036188">
    <property type="entry name" value="FAD/NAD-bd_sf"/>
</dbReference>
<dbReference type="Gene3D" id="1.10.405.20">
    <property type="match status" value="1"/>
</dbReference>
<organism evidence="5 6">
    <name type="scientific">Colletotrichum higginsianum (strain IMI 349063)</name>
    <name type="common">Crucifer anthracnose fungus</name>
    <dbReference type="NCBI Taxonomy" id="759273"/>
    <lineage>
        <taxon>Eukaryota</taxon>
        <taxon>Fungi</taxon>
        <taxon>Dikarya</taxon>
        <taxon>Ascomycota</taxon>
        <taxon>Pezizomycotina</taxon>
        <taxon>Sordariomycetes</taxon>
        <taxon>Hypocreomycetidae</taxon>
        <taxon>Glomerellales</taxon>
        <taxon>Glomerellaceae</taxon>
        <taxon>Colletotrichum</taxon>
        <taxon>Colletotrichum destructivum species complex</taxon>
    </lineage>
</organism>
<reference evidence="6" key="1">
    <citation type="journal article" date="2017" name="BMC Genomics">
        <title>Gapless genome assembly of Colletotrichum higginsianum reveals chromosome structure and association of transposable elements with secondary metabolite gene clusters.</title>
        <authorList>
            <person name="Dallery J.-F."/>
            <person name="Lapalu N."/>
            <person name="Zampounis A."/>
            <person name="Pigne S."/>
            <person name="Luyten I."/>
            <person name="Amselem J."/>
            <person name="Wittenberg A.H.J."/>
            <person name="Zhou S."/>
            <person name="de Queiroz M.V."/>
            <person name="Robin G.P."/>
            <person name="Auger A."/>
            <person name="Hainaut M."/>
            <person name="Henrissat B."/>
            <person name="Kim K.-T."/>
            <person name="Lee Y.-H."/>
            <person name="Lespinet O."/>
            <person name="Schwartz D.C."/>
            <person name="Thon M.R."/>
            <person name="O'Connell R.J."/>
        </authorList>
    </citation>
    <scope>NUCLEOTIDE SEQUENCE [LARGE SCALE GENOMIC DNA]</scope>
    <source>
        <strain evidence="6">IMI 349063</strain>
    </source>
</reference>
<dbReference type="Proteomes" id="UP000092177">
    <property type="component" value="Chromosome 5"/>
</dbReference>
<feature type="chain" id="PRO_5008601432" evidence="3">
    <location>
        <begin position="18"/>
        <end position="841"/>
    </location>
</feature>
<comment type="similarity">
    <text evidence="1">Belongs to the oxygen-dependent FAD-linked oxidoreductase family.</text>
</comment>
<name>A0A1B7Y8X2_COLHI</name>
<dbReference type="SUPFAM" id="SSF56176">
    <property type="entry name" value="FAD-binding/transporter-associated domain-like"/>
    <property type="match status" value="1"/>
</dbReference>
<dbReference type="AlphaFoldDB" id="A0A1B7Y8X2"/>
<dbReference type="PANTHER" id="PTHR13878">
    <property type="entry name" value="GULONOLACTONE OXIDASE"/>
    <property type="match status" value="1"/>
</dbReference>
<dbReference type="GO" id="GO:0071949">
    <property type="term" value="F:FAD binding"/>
    <property type="evidence" value="ECO:0007669"/>
    <property type="project" value="InterPro"/>
</dbReference>
<evidence type="ECO:0000256" key="1">
    <source>
        <dbReference type="ARBA" id="ARBA00005466"/>
    </source>
</evidence>
<dbReference type="KEGG" id="chig:CH63R_07237"/>
<dbReference type="InterPro" id="IPR016169">
    <property type="entry name" value="FAD-bd_PCMH_sub2"/>
</dbReference>
<evidence type="ECO:0000313" key="5">
    <source>
        <dbReference type="EMBL" id="OBR08472.1"/>
    </source>
</evidence>
<dbReference type="RefSeq" id="XP_018156990.1">
    <property type="nucleotide sequence ID" value="XM_018302212.1"/>
</dbReference>
<dbReference type="InterPro" id="IPR036318">
    <property type="entry name" value="FAD-bd_PCMH-like_sf"/>
</dbReference>
<dbReference type="InterPro" id="IPR050432">
    <property type="entry name" value="FAD-linked_Oxidoreductases_BP"/>
</dbReference>
<dbReference type="PROSITE" id="PS51387">
    <property type="entry name" value="FAD_PCMH"/>
    <property type="match status" value="1"/>
</dbReference>
<accession>A0A1B7Y8X2</accession>
<protein>
    <submittedName>
        <fullName evidence="5">Amine oxidase</fullName>
    </submittedName>
</protein>
<dbReference type="Pfam" id="PF01565">
    <property type="entry name" value="FAD_binding_4"/>
    <property type="match status" value="1"/>
</dbReference>
<dbReference type="EMBL" id="LTAN01000005">
    <property type="protein sequence ID" value="OBR08472.1"/>
    <property type="molecule type" value="Genomic_DNA"/>
</dbReference>
<dbReference type="GeneID" id="28866319"/>
<evidence type="ECO:0000256" key="3">
    <source>
        <dbReference type="SAM" id="SignalP"/>
    </source>
</evidence>
<evidence type="ECO:0000256" key="2">
    <source>
        <dbReference type="ARBA" id="ARBA00023002"/>
    </source>
</evidence>
<evidence type="ECO:0000259" key="4">
    <source>
        <dbReference type="PROSITE" id="PS51387"/>
    </source>
</evidence>
<dbReference type="GO" id="GO:0016491">
    <property type="term" value="F:oxidoreductase activity"/>
    <property type="evidence" value="ECO:0007669"/>
    <property type="project" value="UniProtKB-KW"/>
</dbReference>
<dbReference type="SUPFAM" id="SSF51905">
    <property type="entry name" value="FAD/NAD(P)-binding domain"/>
    <property type="match status" value="1"/>
</dbReference>
<sequence length="841" mass="91149">MAARIAAFLGALPLAVSVTIPDSAATKILHKDVVILGGGASGSHAAIRLREDYNKTIIVVEKQARIGGHVATFTDPETGNNYDYGVNSYTDYTGAREFVARLNVSVATPARLALTTTYADFKTGKPTNYSLPAAADTTAALRTYLTLCERYEENLLPSYAKFPNVTEGIPKDLTLPFIDFVKKYAIEAAVPRIFQVTGLGMDDFARQSTLYVMQTFGAPITRSFLGIVGSFVPVSKRNSDIYDAIARRLGDDVMYSSTAIQTARSDNGVEVLVESADKSRTLIRAKKLLISFEPTLHNLDGIDIDEEETSVFENWSWSTVYAGIVSHPSLPRLASYTNTAPTRWMSLPELPFVGRFDYLGDDNYRVLVSGHRYFNSREAQKLVGESLKQLAAAGTVPGLGNGAVQIKAWADHGAMQLHFEREYLEAGAIAKLYALQGRRSTYFTGGAWSAQFTTILWETNNQYVLPKLLAELIYEANKCKIRVDMLTIAVLSVSQRILSDLCDRSPAATKHRVIQLAVNFARTQNLRLVVKNTGHDFNGRSLGSGALSIWTNKLKGLEFYKDYNTTSYAGSAMKVGAGVLPYELYEAADVHGVVVVGGEGKTVGFGGGYIAGGGHSPVSPLYGLAADQVLSIDVVTPDGRFITATEKKNTDLFWALRGGGGGTFGVVTSYVIKAHLSLPVISVASFSFGIYDHLRNISGGYMTAEEANELTAPLFANCKALGINVQPNWSEHATFLSAWTAGFPVEPVGSHGNKMASRLFTKENLNDPANFNTTYEALKGVSDRGGSLIGFGITGGPGPHPDNAVNPAWRDAAMFVISWVTWDADTSLARIAELNKNLTEL</sequence>
<dbReference type="Pfam" id="PF13450">
    <property type="entry name" value="NAD_binding_8"/>
    <property type="match status" value="1"/>
</dbReference>
<dbReference type="Gene3D" id="3.50.50.60">
    <property type="entry name" value="FAD/NAD(P)-binding domain"/>
    <property type="match status" value="1"/>
</dbReference>
<proteinExistence type="inferred from homology"/>
<keyword evidence="2" id="KW-0560">Oxidoreductase</keyword>
<dbReference type="InterPro" id="IPR016166">
    <property type="entry name" value="FAD-bd_PCMH"/>
</dbReference>
<dbReference type="Gene3D" id="3.30.70.1990">
    <property type="match status" value="1"/>
</dbReference>
<comment type="caution">
    <text evidence="5">The sequence shown here is derived from an EMBL/GenBank/DDBJ whole genome shotgun (WGS) entry which is preliminary data.</text>
</comment>
<gene>
    <name evidence="5" type="ORF">CH63R_07237</name>
</gene>
<dbReference type="OrthoDB" id="68575at2759"/>
<dbReference type="VEuPathDB" id="FungiDB:CH63R_07237"/>
<dbReference type="Gene3D" id="3.30.465.10">
    <property type="match status" value="1"/>
</dbReference>
<dbReference type="PANTHER" id="PTHR13878:SF91">
    <property type="entry name" value="FAD BINDING DOMAIN PROTEIN (AFU_ORTHOLOGUE AFUA_6G12070)-RELATED"/>
    <property type="match status" value="1"/>
</dbReference>
<keyword evidence="6" id="KW-1185">Reference proteome</keyword>
<feature type="signal peptide" evidence="3">
    <location>
        <begin position="1"/>
        <end position="17"/>
    </location>
</feature>
<dbReference type="InterPro" id="IPR006094">
    <property type="entry name" value="Oxid_FAD_bind_N"/>
</dbReference>
<keyword evidence="3" id="KW-0732">Signal</keyword>
<feature type="domain" description="FAD-binding PCMH-type" evidence="4">
    <location>
        <begin position="498"/>
        <end position="677"/>
    </location>
</feature>
<evidence type="ECO:0000313" key="6">
    <source>
        <dbReference type="Proteomes" id="UP000092177"/>
    </source>
</evidence>